<proteinExistence type="predicted"/>
<reference evidence="1 2" key="1">
    <citation type="submission" date="2019-03" db="EMBL/GenBank/DDBJ databases">
        <authorList>
            <person name="Kim M.K.M."/>
        </authorList>
    </citation>
    <scope>NUCLEOTIDE SEQUENCE [LARGE SCALE GENOMIC DNA]</scope>
    <source>
        <strain evidence="1 2">17J68-15</strain>
    </source>
</reference>
<dbReference type="InterPro" id="IPR006311">
    <property type="entry name" value="TAT_signal"/>
</dbReference>
<protein>
    <submittedName>
        <fullName evidence="1">DUF1501 domain-containing protein</fullName>
    </submittedName>
</protein>
<evidence type="ECO:0000313" key="2">
    <source>
        <dbReference type="Proteomes" id="UP000295164"/>
    </source>
</evidence>
<gene>
    <name evidence="1" type="ORF">E0486_10180</name>
</gene>
<dbReference type="Proteomes" id="UP000295164">
    <property type="component" value="Unassembled WGS sequence"/>
</dbReference>
<sequence length="400" mass="43828">MLIQRRTFLQTGSLATAALFLPKFLKAFEAPQAVPPGNKVVVVLQLSGGNDGLNTVIPVRNDLYYQARPRLGIARGKALSLTDDAGLHPALTAFADAYHEGSLGILNSVGYPNPDRSHFRSMDIWQSASAASDYWNTGWLGRYLDAQCQGCSQPTQALEIDDTLSLALKGKDFNGLALKDPKRLYGTANERFFKQVAGDYGPDHHDEQPVDYLYKTMAGTLSSADYIFKQSRLHPTGATYPATGLGKDLKTIASLIFSDINTKVYYVSLGSFDTHVNQEAQQQRLFTELNDAVAAFRADMKAAGRWNDVLLFSFSEFGRRVAQNASGGTDHGTANNLFLLSGGLKQQGLLNALPDLADLDEGDLKHKVDFKQVYATVLNKWLGADDAAILAKKYEHLPFI</sequence>
<accession>A0A4R4E111</accession>
<dbReference type="AlphaFoldDB" id="A0A4R4E111"/>
<comment type="caution">
    <text evidence="1">The sequence shown here is derived from an EMBL/GenBank/DDBJ whole genome shotgun (WGS) entry which is preliminary data.</text>
</comment>
<dbReference type="PROSITE" id="PS51318">
    <property type="entry name" value="TAT"/>
    <property type="match status" value="1"/>
</dbReference>
<name>A0A4R4E111_9BACT</name>
<dbReference type="PANTHER" id="PTHR43737">
    <property type="entry name" value="BLL7424 PROTEIN"/>
    <property type="match status" value="1"/>
</dbReference>
<dbReference type="InterPro" id="IPR010869">
    <property type="entry name" value="DUF1501"/>
</dbReference>
<keyword evidence="2" id="KW-1185">Reference proteome</keyword>
<evidence type="ECO:0000313" key="1">
    <source>
        <dbReference type="EMBL" id="TCZ70983.1"/>
    </source>
</evidence>
<dbReference type="EMBL" id="SKFH01000014">
    <property type="protein sequence ID" value="TCZ70983.1"/>
    <property type="molecule type" value="Genomic_DNA"/>
</dbReference>
<dbReference type="RefSeq" id="WP_131852066.1">
    <property type="nucleotide sequence ID" value="NZ_SKFH01000014.1"/>
</dbReference>
<dbReference type="PANTHER" id="PTHR43737:SF1">
    <property type="entry name" value="DUF1501 DOMAIN-CONTAINING PROTEIN"/>
    <property type="match status" value="1"/>
</dbReference>
<dbReference type="OrthoDB" id="9779968at2"/>
<organism evidence="1 2">
    <name type="scientific">Flaviaesturariibacter aridisoli</name>
    <dbReference type="NCBI Taxonomy" id="2545761"/>
    <lineage>
        <taxon>Bacteria</taxon>
        <taxon>Pseudomonadati</taxon>
        <taxon>Bacteroidota</taxon>
        <taxon>Chitinophagia</taxon>
        <taxon>Chitinophagales</taxon>
        <taxon>Chitinophagaceae</taxon>
        <taxon>Flaviaestuariibacter</taxon>
    </lineage>
</organism>
<dbReference type="Pfam" id="PF07394">
    <property type="entry name" value="DUF1501"/>
    <property type="match status" value="1"/>
</dbReference>